<organism evidence="2 3">
    <name type="scientific">Hoyosella rhizosphaerae</name>
    <dbReference type="NCBI Taxonomy" id="1755582"/>
    <lineage>
        <taxon>Bacteria</taxon>
        <taxon>Bacillati</taxon>
        <taxon>Actinomycetota</taxon>
        <taxon>Actinomycetes</taxon>
        <taxon>Mycobacteriales</taxon>
        <taxon>Hoyosellaceae</taxon>
        <taxon>Hoyosella</taxon>
    </lineage>
</organism>
<proteinExistence type="predicted"/>
<dbReference type="PANTHER" id="PTHR42791:SF1">
    <property type="entry name" value="N-ACETYLTRANSFERASE DOMAIN-CONTAINING PROTEIN"/>
    <property type="match status" value="1"/>
</dbReference>
<comment type="caution">
    <text evidence="2">The sequence shown here is derived from an EMBL/GenBank/DDBJ whole genome shotgun (WGS) entry which is preliminary data.</text>
</comment>
<dbReference type="SUPFAM" id="SSF55729">
    <property type="entry name" value="Acyl-CoA N-acyltransferases (Nat)"/>
    <property type="match status" value="1"/>
</dbReference>
<reference evidence="2" key="1">
    <citation type="journal article" date="2014" name="Int. J. Syst. Evol. Microbiol.">
        <title>Complete genome sequence of Corynebacterium casei LMG S-19264T (=DSM 44701T), isolated from a smear-ripened cheese.</title>
        <authorList>
            <consortium name="US DOE Joint Genome Institute (JGI-PGF)"/>
            <person name="Walter F."/>
            <person name="Albersmeier A."/>
            <person name="Kalinowski J."/>
            <person name="Ruckert C."/>
        </authorList>
    </citation>
    <scope>NUCLEOTIDE SEQUENCE</scope>
    <source>
        <strain evidence="2">CGMCC 1.15478</strain>
    </source>
</reference>
<dbReference type="PROSITE" id="PS51186">
    <property type="entry name" value="GNAT"/>
    <property type="match status" value="1"/>
</dbReference>
<dbReference type="Proteomes" id="UP000641514">
    <property type="component" value="Unassembled WGS sequence"/>
</dbReference>
<name>A0A916XGU0_9ACTN</name>
<dbReference type="InterPro" id="IPR000182">
    <property type="entry name" value="GNAT_dom"/>
</dbReference>
<dbReference type="PANTHER" id="PTHR42791">
    <property type="entry name" value="GNAT FAMILY ACETYLTRANSFERASE"/>
    <property type="match status" value="1"/>
</dbReference>
<dbReference type="Gene3D" id="3.40.630.30">
    <property type="match status" value="1"/>
</dbReference>
<evidence type="ECO:0000313" key="2">
    <source>
        <dbReference type="EMBL" id="GGC72478.1"/>
    </source>
</evidence>
<feature type="domain" description="N-acetyltransferase" evidence="1">
    <location>
        <begin position="55"/>
        <end position="195"/>
    </location>
</feature>
<dbReference type="RefSeq" id="WP_206050463.1">
    <property type="nucleotide sequence ID" value="NZ_BMJH01000003.1"/>
</dbReference>
<dbReference type="Pfam" id="PF00583">
    <property type="entry name" value="Acetyltransf_1"/>
    <property type="match status" value="1"/>
</dbReference>
<evidence type="ECO:0000313" key="3">
    <source>
        <dbReference type="Proteomes" id="UP000641514"/>
    </source>
</evidence>
<accession>A0A916XGU0</accession>
<keyword evidence="3" id="KW-1185">Reference proteome</keyword>
<dbReference type="EMBL" id="BMJH01000003">
    <property type="protein sequence ID" value="GGC72478.1"/>
    <property type="molecule type" value="Genomic_DNA"/>
</dbReference>
<gene>
    <name evidence="2" type="ORF">GCM10011410_26930</name>
</gene>
<reference evidence="2" key="2">
    <citation type="submission" date="2020-09" db="EMBL/GenBank/DDBJ databases">
        <authorList>
            <person name="Sun Q."/>
            <person name="Zhou Y."/>
        </authorList>
    </citation>
    <scope>NUCLEOTIDE SEQUENCE</scope>
    <source>
        <strain evidence="2">CGMCC 1.15478</strain>
    </source>
</reference>
<dbReference type="CDD" id="cd04301">
    <property type="entry name" value="NAT_SF"/>
    <property type="match status" value="1"/>
</dbReference>
<evidence type="ECO:0000259" key="1">
    <source>
        <dbReference type="PROSITE" id="PS51186"/>
    </source>
</evidence>
<dbReference type="GO" id="GO:0016747">
    <property type="term" value="F:acyltransferase activity, transferring groups other than amino-acyl groups"/>
    <property type="evidence" value="ECO:0007669"/>
    <property type="project" value="InterPro"/>
</dbReference>
<sequence length="198" mass="22273">MERSITSSVRHATESDSLPLAETLAASFNADPVMSWCYPDAVRRAEILPQNFRSIVNETLPFGEIYTVADAVGGAVWIPPESVLNEELLAEEIGRISGEFAERVFTLLALMDAHHPHEPHQYLWLLGTRPEWQSRGIGSALMQPMLDRCDQDGMPAYLEATSERNRDLYARHGFALTKTISPPDGPPLWCMWRAPKRQ</sequence>
<dbReference type="InterPro" id="IPR016181">
    <property type="entry name" value="Acyl_CoA_acyltransferase"/>
</dbReference>
<protein>
    <submittedName>
        <fullName evidence="2">GCN5-like N-acetyltransferase</fullName>
    </submittedName>
</protein>
<dbReference type="AlphaFoldDB" id="A0A916XGU0"/>
<dbReference type="InterPro" id="IPR052523">
    <property type="entry name" value="Trichothecene_AcTrans"/>
</dbReference>